<name>A0ABX7NUA2_9BACT</name>
<evidence type="ECO:0000313" key="2">
    <source>
        <dbReference type="Proteomes" id="UP000662747"/>
    </source>
</evidence>
<dbReference type="Pfam" id="PF11747">
    <property type="entry name" value="RebB"/>
    <property type="match status" value="1"/>
</dbReference>
<dbReference type="Proteomes" id="UP000662747">
    <property type="component" value="Chromosome"/>
</dbReference>
<reference evidence="1 2" key="1">
    <citation type="submission" date="2021-02" db="EMBL/GenBank/DDBJ databases">
        <title>De Novo genome assembly of isolated myxobacteria.</title>
        <authorList>
            <person name="Stevens D.C."/>
        </authorList>
    </citation>
    <scope>NUCLEOTIDE SEQUENCE [LARGE SCALE GENOMIC DNA]</scope>
    <source>
        <strain evidence="2">SCPEA02</strain>
    </source>
</reference>
<dbReference type="EMBL" id="CP071090">
    <property type="protein sequence ID" value="QSQ21954.1"/>
    <property type="molecule type" value="Genomic_DNA"/>
</dbReference>
<gene>
    <name evidence="1" type="ORF">JY651_43570</name>
</gene>
<organism evidence="1 2">
    <name type="scientific">Pyxidicoccus parkwayensis</name>
    <dbReference type="NCBI Taxonomy" id="2813578"/>
    <lineage>
        <taxon>Bacteria</taxon>
        <taxon>Pseudomonadati</taxon>
        <taxon>Myxococcota</taxon>
        <taxon>Myxococcia</taxon>
        <taxon>Myxococcales</taxon>
        <taxon>Cystobacterineae</taxon>
        <taxon>Myxococcaceae</taxon>
        <taxon>Pyxidicoccus</taxon>
    </lineage>
</organism>
<dbReference type="InterPro" id="IPR021070">
    <property type="entry name" value="Killing_trait_RebB"/>
</dbReference>
<sequence>MADTVNPQVTDAVTTTVSATVGEAASVAMGMFYQAEAQVFALGMQNTVNSQQNVMRIGEAVLAVATTKIMALLK</sequence>
<proteinExistence type="predicted"/>
<accession>A0ABX7NUA2</accession>
<evidence type="ECO:0000313" key="1">
    <source>
        <dbReference type="EMBL" id="QSQ21954.1"/>
    </source>
</evidence>
<dbReference type="RefSeq" id="WP_206723531.1">
    <property type="nucleotide sequence ID" value="NZ_CP071090.1"/>
</dbReference>
<keyword evidence="2" id="KW-1185">Reference proteome</keyword>
<protein>
    <submittedName>
        <fullName evidence="1">RebB family R body protein</fullName>
    </submittedName>
</protein>